<comment type="similarity">
    <text evidence="8 9">Belongs to the TRAP transporter small permease family.</text>
</comment>
<feature type="transmembrane region" description="Helical" evidence="9">
    <location>
        <begin position="12"/>
        <end position="38"/>
    </location>
</feature>
<feature type="transmembrane region" description="Helical" evidence="9">
    <location>
        <begin position="50"/>
        <end position="68"/>
    </location>
</feature>
<proteinExistence type="inferred from homology"/>
<comment type="caution">
    <text evidence="11">The sequence shown here is derived from an EMBL/GenBank/DDBJ whole genome shotgun (WGS) entry which is preliminary data.</text>
</comment>
<sequence>MTALLRGVDALCTLGAWVAAVSAALLALILIVEVLATSFFNWSQPWAVEYAIYLQCFVLFCGAGWALRQGGHIRVAVLLQALPPAAARLLDMAGCVFAIGVIGFATTTLWQQTLRSFDFASTSYYPMATPTWIPQLLLTLGVTLLLLGFVARLLRLLRREVPDLGDGMASGGVE</sequence>
<organism evidence="11 12">
    <name type="scientific">Falsiroseomonas tokyonensis</name>
    <dbReference type="NCBI Taxonomy" id="430521"/>
    <lineage>
        <taxon>Bacteria</taxon>
        <taxon>Pseudomonadati</taxon>
        <taxon>Pseudomonadota</taxon>
        <taxon>Alphaproteobacteria</taxon>
        <taxon>Acetobacterales</taxon>
        <taxon>Roseomonadaceae</taxon>
        <taxon>Falsiroseomonas</taxon>
    </lineage>
</organism>
<dbReference type="Proteomes" id="UP001595420">
    <property type="component" value="Unassembled WGS sequence"/>
</dbReference>
<evidence type="ECO:0000256" key="4">
    <source>
        <dbReference type="ARBA" id="ARBA00022519"/>
    </source>
</evidence>
<keyword evidence="6 9" id="KW-1133">Transmembrane helix</keyword>
<keyword evidence="3" id="KW-1003">Cell membrane</keyword>
<evidence type="ECO:0000256" key="8">
    <source>
        <dbReference type="ARBA" id="ARBA00038436"/>
    </source>
</evidence>
<dbReference type="Pfam" id="PF04290">
    <property type="entry name" value="DctQ"/>
    <property type="match status" value="1"/>
</dbReference>
<keyword evidence="4 9" id="KW-0997">Cell inner membrane</keyword>
<comment type="function">
    <text evidence="9">Part of the tripartite ATP-independent periplasmic (TRAP) transport system.</text>
</comment>
<dbReference type="RefSeq" id="WP_246602961.1">
    <property type="nucleotide sequence ID" value="NZ_JAFNJS010000005.1"/>
</dbReference>
<feature type="transmembrane region" description="Helical" evidence="9">
    <location>
        <begin position="89"/>
        <end position="112"/>
    </location>
</feature>
<evidence type="ECO:0000313" key="11">
    <source>
        <dbReference type="EMBL" id="MFC3001663.1"/>
    </source>
</evidence>
<dbReference type="InterPro" id="IPR007387">
    <property type="entry name" value="TRAP_DctQ"/>
</dbReference>
<evidence type="ECO:0000256" key="1">
    <source>
        <dbReference type="ARBA" id="ARBA00004429"/>
    </source>
</evidence>
<evidence type="ECO:0000256" key="5">
    <source>
        <dbReference type="ARBA" id="ARBA00022692"/>
    </source>
</evidence>
<keyword evidence="5 9" id="KW-0812">Transmembrane</keyword>
<dbReference type="PANTHER" id="PTHR35011:SF10">
    <property type="entry name" value="TRAP TRANSPORTER SMALL PERMEASE PROTEIN"/>
    <property type="match status" value="1"/>
</dbReference>
<comment type="subcellular location">
    <subcellularLocation>
        <location evidence="1 9">Cell inner membrane</location>
        <topology evidence="1 9">Multi-pass membrane protein</topology>
    </subcellularLocation>
</comment>
<reference evidence="12" key="1">
    <citation type="journal article" date="2019" name="Int. J. Syst. Evol. Microbiol.">
        <title>The Global Catalogue of Microorganisms (GCM) 10K type strain sequencing project: providing services to taxonomists for standard genome sequencing and annotation.</title>
        <authorList>
            <consortium name="The Broad Institute Genomics Platform"/>
            <consortium name="The Broad Institute Genome Sequencing Center for Infectious Disease"/>
            <person name="Wu L."/>
            <person name="Ma J."/>
        </authorList>
    </citation>
    <scope>NUCLEOTIDE SEQUENCE [LARGE SCALE GENOMIC DNA]</scope>
    <source>
        <strain evidence="12">CGMCC 1.16855</strain>
    </source>
</reference>
<dbReference type="EMBL" id="JBHRSB010000005">
    <property type="protein sequence ID" value="MFC3001663.1"/>
    <property type="molecule type" value="Genomic_DNA"/>
</dbReference>
<evidence type="ECO:0000256" key="3">
    <source>
        <dbReference type="ARBA" id="ARBA00022475"/>
    </source>
</evidence>
<protein>
    <recommendedName>
        <fullName evidence="9">TRAP transporter small permease protein</fullName>
    </recommendedName>
</protein>
<evidence type="ECO:0000259" key="10">
    <source>
        <dbReference type="Pfam" id="PF04290"/>
    </source>
</evidence>
<dbReference type="InterPro" id="IPR055348">
    <property type="entry name" value="DctQ"/>
</dbReference>
<feature type="domain" description="Tripartite ATP-independent periplasmic transporters DctQ component" evidence="10">
    <location>
        <begin position="26"/>
        <end position="159"/>
    </location>
</feature>
<keyword evidence="12" id="KW-1185">Reference proteome</keyword>
<evidence type="ECO:0000256" key="6">
    <source>
        <dbReference type="ARBA" id="ARBA00022989"/>
    </source>
</evidence>
<name>A0ABV7BYQ4_9PROT</name>
<feature type="transmembrane region" description="Helical" evidence="9">
    <location>
        <begin position="132"/>
        <end position="154"/>
    </location>
</feature>
<evidence type="ECO:0000256" key="9">
    <source>
        <dbReference type="RuleBase" id="RU369079"/>
    </source>
</evidence>
<comment type="subunit">
    <text evidence="9">The complex comprises the extracytoplasmic solute receptor protein and the two transmembrane proteins.</text>
</comment>
<accession>A0ABV7BYQ4</accession>
<dbReference type="PANTHER" id="PTHR35011">
    <property type="entry name" value="2,3-DIKETO-L-GULONATE TRAP TRANSPORTER SMALL PERMEASE PROTEIN YIAM"/>
    <property type="match status" value="1"/>
</dbReference>
<keyword evidence="7 9" id="KW-0472">Membrane</keyword>
<evidence type="ECO:0000313" key="12">
    <source>
        <dbReference type="Proteomes" id="UP001595420"/>
    </source>
</evidence>
<keyword evidence="2 9" id="KW-0813">Transport</keyword>
<evidence type="ECO:0000256" key="7">
    <source>
        <dbReference type="ARBA" id="ARBA00023136"/>
    </source>
</evidence>
<evidence type="ECO:0000256" key="2">
    <source>
        <dbReference type="ARBA" id="ARBA00022448"/>
    </source>
</evidence>
<gene>
    <name evidence="11" type="ORF">ACFOD3_17285</name>
</gene>